<dbReference type="Proteomes" id="UP000186914">
    <property type="component" value="Unassembled WGS sequence"/>
</dbReference>
<dbReference type="EMBL" id="FTNO01000002">
    <property type="protein sequence ID" value="SIR52002.1"/>
    <property type="molecule type" value="Genomic_DNA"/>
</dbReference>
<name>A0A1N7BL39_9EURY</name>
<organism evidence="2 3">
    <name type="scientific">Haladaptatus litoreus</name>
    <dbReference type="NCBI Taxonomy" id="553468"/>
    <lineage>
        <taxon>Archaea</taxon>
        <taxon>Methanobacteriati</taxon>
        <taxon>Methanobacteriota</taxon>
        <taxon>Stenosarchaea group</taxon>
        <taxon>Halobacteria</taxon>
        <taxon>Halobacteriales</taxon>
        <taxon>Haladaptataceae</taxon>
        <taxon>Haladaptatus</taxon>
    </lineage>
</organism>
<sequence length="94" mass="10404">MTLKQANQLLDSYQYPASAEQLIAAHGDYVIDLPNGTETLEEVLRRAGDETYDSPHQARDAMYGAVSSKAIGRRHYSDRDPTTMGTNGPEQLSF</sequence>
<keyword evidence="3" id="KW-1185">Reference proteome</keyword>
<accession>A0A1N7BL39</accession>
<dbReference type="InterPro" id="IPR043899">
    <property type="entry name" value="DUF5789"/>
</dbReference>
<evidence type="ECO:0000313" key="2">
    <source>
        <dbReference type="EMBL" id="SIR52002.1"/>
    </source>
</evidence>
<dbReference type="OrthoDB" id="166188at2157"/>
<evidence type="ECO:0000313" key="3">
    <source>
        <dbReference type="Proteomes" id="UP000186914"/>
    </source>
</evidence>
<dbReference type="AlphaFoldDB" id="A0A1N7BL39"/>
<proteinExistence type="predicted"/>
<reference evidence="3" key="1">
    <citation type="submission" date="2017-01" db="EMBL/GenBank/DDBJ databases">
        <authorList>
            <person name="Varghese N."/>
            <person name="Submissions S."/>
        </authorList>
    </citation>
    <scope>NUCLEOTIDE SEQUENCE [LARGE SCALE GENOMIC DNA]</scope>
    <source>
        <strain evidence="3">CGMCC 1.7737</strain>
    </source>
</reference>
<evidence type="ECO:0000256" key="1">
    <source>
        <dbReference type="SAM" id="MobiDB-lite"/>
    </source>
</evidence>
<dbReference type="Pfam" id="PF19102">
    <property type="entry name" value="DUF5789"/>
    <property type="match status" value="1"/>
</dbReference>
<dbReference type="RefSeq" id="WP_076430630.1">
    <property type="nucleotide sequence ID" value="NZ_FTNO01000002.1"/>
</dbReference>
<protein>
    <recommendedName>
        <fullName evidence="4">DUF2795 domain-containing protein</fullName>
    </recommendedName>
</protein>
<evidence type="ECO:0008006" key="4">
    <source>
        <dbReference type="Google" id="ProtNLM"/>
    </source>
</evidence>
<feature type="region of interest" description="Disordered" evidence="1">
    <location>
        <begin position="70"/>
        <end position="94"/>
    </location>
</feature>
<gene>
    <name evidence="2" type="ORF">SAMN05421858_2617</name>
</gene>
<feature type="compositionally biased region" description="Polar residues" evidence="1">
    <location>
        <begin position="83"/>
        <end position="94"/>
    </location>
</feature>